<comment type="subcellular location">
    <subcellularLocation>
        <location evidence="1">Membrane</location>
        <topology evidence="1">Single-pass membrane protein</topology>
    </subcellularLocation>
</comment>
<dbReference type="PROSITE" id="PS50011">
    <property type="entry name" value="PROTEIN_KINASE_DOM"/>
    <property type="match status" value="1"/>
</dbReference>
<dbReference type="Gene3D" id="3.40.50.2300">
    <property type="match status" value="2"/>
</dbReference>
<evidence type="ECO:0000256" key="18">
    <source>
        <dbReference type="ARBA" id="ARBA00051243"/>
    </source>
</evidence>
<name>A0AAD8DWS3_MYTSE</name>
<keyword evidence="9" id="KW-0418">Kinase</keyword>
<feature type="transmembrane region" description="Helical" evidence="22">
    <location>
        <begin position="851"/>
        <end position="874"/>
    </location>
</feature>
<evidence type="ECO:0000256" key="20">
    <source>
        <dbReference type="PROSITE-ProRule" id="PRU10141"/>
    </source>
</evidence>
<keyword evidence="12 22" id="KW-0472">Membrane</keyword>
<evidence type="ECO:0000259" key="23">
    <source>
        <dbReference type="PROSITE" id="PS50011"/>
    </source>
</evidence>
<keyword evidence="5 22" id="KW-0812">Transmembrane</keyword>
<sequence length="1249" mass="133269">MPENDVSLGGKTLSVLVLFSLPLLYTNYLTFSIHYSCKRRVGPRASTPCPRGRRGPVIPGGPRAPAAHMPRYRLWHAVVCGALVACALAQQPAGAADGAQSVRVMPVTLGAPDVGAALGALAVAALAARGVAAELVAAPAACAAPASDDCSNAVLRALATRAVHAALLPVPAAHPLHALRLRDVGLSELGDVTPAARLACHARAPAPAARSLLDFGDAAAAAQYRVPHDALASALHAARDTDPFTSSCFASNCSSFSFTPEWCSLANSTCATLLVDDDSEARILVDVVRANKLYTSVVAVGAHLLGVAERLAAAAPPRLLLCSRSADRAALARLHFTMLAPPPCYTTAQACAFDPYRLSKVVNERELHSPSVISILGRLELTEIELRNFIRQYRLSGPTAAVSETLARHGKWTQTPREARTAVMVPASTLREAFDASALRAAAVLAEQDSPASDAVCFKVELLDDQCKSTLAFKYLTDALGAEFGALSGVAGPACGAAFADVARQSPTLALPVLGYTAQAPPPAHAADFAVLAGGDARLLSRALAAHCARWRWRRVAVLSELATRAALDLAELDVIVHVELPADTDDVDYDNIAQWARRVAAANGRVLYVSAEDARVVRAALCAGRAAGLAPAAGAVWLLPAALPPAWLAVHDADRHNCTQDQLLEAADGHFSVAPAWLAAWDERTPDAAQRAWTRRWRAQCCVQLGGCALATDCARAPAHAALLYDALRMWDDALRRQLHKSPAALDNLHRGSFARALINDVTTVNYTGLTGEFQWSREGALARAAPLVLTQWLNGTRRRVATWTPRGGYAAAAAAPHWLTADARAPDDGAERCALQPLADVLRAGCRTAFVALGALLLALLVAALAAAAWHCKRRAERKYRERLAALGLTRLSPKPGGLDRWEIPRERVVINRKLGTGAFGTVYGGHALLAEDRGWSAVAVKTLKAGASTEEKLDFLSEAEAMKRFDHKNVVRLLGVVTNTEPVCTVMEFMLYGDLKNYLLARRHLAAGEAGDAGSAEVSAARLTAMALDAARALSYLAQLRYVHRDVAARNCLVSAHRVVKLADFGMTRLVFENDYYRFSRKGMLPVRWMAPESLALGVFSPASDVWSFGVLLYEIVTFGSLPFQGLSNAEVLARVKAGHTLELPPGLKPQLEGLIKSCWQQEHKARPCAAEVAAFLADSPRLLAPCLDVPLDALPLDHADLDPWRVSRDRAEARWVSWAAPASAATDTTYLSDAPPPHDTDAFLP</sequence>
<keyword evidence="7" id="KW-0677">Repeat</keyword>
<keyword evidence="6" id="KW-0732">Signal</keyword>
<dbReference type="InterPro" id="IPR020635">
    <property type="entry name" value="Tyr_kinase_cat_dom"/>
</dbReference>
<feature type="compositionally biased region" description="Basic and acidic residues" evidence="21">
    <location>
        <begin position="1240"/>
        <end position="1249"/>
    </location>
</feature>
<comment type="catalytic activity">
    <reaction evidence="18">
        <text>L-tyrosyl-[protein] + ATP = O-phospho-L-tyrosyl-[protein] + ADP + H(+)</text>
        <dbReference type="Rhea" id="RHEA:10596"/>
        <dbReference type="Rhea" id="RHEA-COMP:10136"/>
        <dbReference type="Rhea" id="RHEA-COMP:20101"/>
        <dbReference type="ChEBI" id="CHEBI:15378"/>
        <dbReference type="ChEBI" id="CHEBI:30616"/>
        <dbReference type="ChEBI" id="CHEBI:46858"/>
        <dbReference type="ChEBI" id="CHEBI:61978"/>
        <dbReference type="ChEBI" id="CHEBI:456216"/>
        <dbReference type="EC" id="2.7.10.1"/>
    </reaction>
</comment>
<evidence type="ECO:0000256" key="2">
    <source>
        <dbReference type="ARBA" id="ARBA00011902"/>
    </source>
</evidence>
<dbReference type="InterPro" id="IPR000719">
    <property type="entry name" value="Prot_kinase_dom"/>
</dbReference>
<dbReference type="FunFam" id="3.30.200.20:FF:000593">
    <property type="entry name" value="Predicted protein"/>
    <property type="match status" value="1"/>
</dbReference>
<evidence type="ECO:0000256" key="10">
    <source>
        <dbReference type="ARBA" id="ARBA00022840"/>
    </source>
</evidence>
<dbReference type="Pfam" id="PF07714">
    <property type="entry name" value="PK_Tyr_Ser-Thr"/>
    <property type="match status" value="1"/>
</dbReference>
<feature type="region of interest" description="Disordered" evidence="21">
    <location>
        <begin position="41"/>
        <end position="62"/>
    </location>
</feature>
<keyword evidence="10 20" id="KW-0067">ATP-binding</keyword>
<keyword evidence="8 20" id="KW-0547">Nucleotide-binding</keyword>
<evidence type="ECO:0000256" key="8">
    <source>
        <dbReference type="ARBA" id="ARBA00022741"/>
    </source>
</evidence>
<dbReference type="AlphaFoldDB" id="A0AAD8DWS3"/>
<dbReference type="SMART" id="SM00219">
    <property type="entry name" value="TyrKc"/>
    <property type="match status" value="1"/>
</dbReference>
<feature type="transmembrane region" description="Helical" evidence="22">
    <location>
        <begin position="12"/>
        <end position="31"/>
    </location>
</feature>
<dbReference type="GO" id="GO:0043235">
    <property type="term" value="C:receptor complex"/>
    <property type="evidence" value="ECO:0007669"/>
    <property type="project" value="TreeGrafter"/>
</dbReference>
<dbReference type="EC" id="2.7.10.1" evidence="2"/>
<dbReference type="Gene3D" id="3.30.200.20">
    <property type="entry name" value="Phosphorylase Kinase, domain 1"/>
    <property type="match status" value="1"/>
</dbReference>
<dbReference type="Pfam" id="PF01094">
    <property type="entry name" value="ANF_receptor"/>
    <property type="match status" value="1"/>
</dbReference>
<dbReference type="PROSITE" id="PS00109">
    <property type="entry name" value="PROTEIN_KINASE_TYR"/>
    <property type="match status" value="1"/>
</dbReference>
<evidence type="ECO:0000256" key="13">
    <source>
        <dbReference type="ARBA" id="ARBA00023137"/>
    </source>
</evidence>
<keyword evidence="13" id="KW-0829">Tyrosine-protein kinase</keyword>
<gene>
    <name evidence="24" type="ORF">PYW07_001400</name>
</gene>
<dbReference type="PANTHER" id="PTHR24416">
    <property type="entry name" value="TYROSINE-PROTEIN KINASE RECEPTOR"/>
    <property type="match status" value="1"/>
</dbReference>
<keyword evidence="14" id="KW-1015">Disulfide bond</keyword>
<organism evidence="24 25">
    <name type="scientific">Mythimna separata</name>
    <name type="common">Oriental armyworm</name>
    <name type="synonym">Pseudaletia separata</name>
    <dbReference type="NCBI Taxonomy" id="271217"/>
    <lineage>
        <taxon>Eukaryota</taxon>
        <taxon>Metazoa</taxon>
        <taxon>Ecdysozoa</taxon>
        <taxon>Arthropoda</taxon>
        <taxon>Hexapoda</taxon>
        <taxon>Insecta</taxon>
        <taxon>Pterygota</taxon>
        <taxon>Neoptera</taxon>
        <taxon>Endopterygota</taxon>
        <taxon>Lepidoptera</taxon>
        <taxon>Glossata</taxon>
        <taxon>Ditrysia</taxon>
        <taxon>Noctuoidea</taxon>
        <taxon>Noctuidae</taxon>
        <taxon>Noctuinae</taxon>
        <taxon>Hadenini</taxon>
        <taxon>Mythimna</taxon>
    </lineage>
</organism>
<dbReference type="GO" id="GO:0004714">
    <property type="term" value="F:transmembrane receptor protein tyrosine kinase activity"/>
    <property type="evidence" value="ECO:0007669"/>
    <property type="project" value="UniProtKB-EC"/>
</dbReference>
<dbReference type="CDD" id="cd00192">
    <property type="entry name" value="PTKc"/>
    <property type="match status" value="1"/>
</dbReference>
<evidence type="ECO:0000256" key="15">
    <source>
        <dbReference type="ARBA" id="ARBA00023170"/>
    </source>
</evidence>
<evidence type="ECO:0000313" key="25">
    <source>
        <dbReference type="Proteomes" id="UP001231518"/>
    </source>
</evidence>
<evidence type="ECO:0000256" key="9">
    <source>
        <dbReference type="ARBA" id="ARBA00022777"/>
    </source>
</evidence>
<evidence type="ECO:0000256" key="6">
    <source>
        <dbReference type="ARBA" id="ARBA00022729"/>
    </source>
</evidence>
<dbReference type="InterPro" id="IPR001245">
    <property type="entry name" value="Ser-Thr/Tyr_kinase_cat_dom"/>
</dbReference>
<dbReference type="SUPFAM" id="SSF56112">
    <property type="entry name" value="Protein kinase-like (PK-like)"/>
    <property type="match status" value="1"/>
</dbReference>
<evidence type="ECO:0000256" key="17">
    <source>
        <dbReference type="ARBA" id="ARBA00023319"/>
    </source>
</evidence>
<keyword evidence="17" id="KW-0393">Immunoglobulin domain</keyword>
<keyword evidence="3" id="KW-0597">Phosphoprotein</keyword>
<evidence type="ECO:0000256" key="7">
    <source>
        <dbReference type="ARBA" id="ARBA00022737"/>
    </source>
</evidence>
<dbReference type="GO" id="GO:0005524">
    <property type="term" value="F:ATP binding"/>
    <property type="evidence" value="ECO:0007669"/>
    <property type="project" value="UniProtKB-UniRule"/>
</dbReference>
<dbReference type="InterPro" id="IPR008266">
    <property type="entry name" value="Tyr_kinase_AS"/>
</dbReference>
<dbReference type="Proteomes" id="UP001231518">
    <property type="component" value="Chromosome 10"/>
</dbReference>
<dbReference type="PANTHER" id="PTHR24416:SF489">
    <property type="entry name" value="PROTEIN KINASE DOMAIN-CONTAINING PROTEIN"/>
    <property type="match status" value="1"/>
</dbReference>
<keyword evidence="16" id="KW-0325">Glycoprotein</keyword>
<dbReference type="InterPro" id="IPR050122">
    <property type="entry name" value="RTK"/>
</dbReference>
<feature type="region of interest" description="Disordered" evidence="21">
    <location>
        <begin position="1230"/>
        <end position="1249"/>
    </location>
</feature>
<evidence type="ECO:0000256" key="12">
    <source>
        <dbReference type="ARBA" id="ARBA00023136"/>
    </source>
</evidence>
<evidence type="ECO:0000256" key="14">
    <source>
        <dbReference type="ARBA" id="ARBA00023157"/>
    </source>
</evidence>
<evidence type="ECO:0000256" key="1">
    <source>
        <dbReference type="ARBA" id="ARBA00004167"/>
    </source>
</evidence>
<dbReference type="EMBL" id="JARGEI010000009">
    <property type="protein sequence ID" value="KAJ8726702.1"/>
    <property type="molecule type" value="Genomic_DNA"/>
</dbReference>
<dbReference type="SUPFAM" id="SSF53822">
    <property type="entry name" value="Periplasmic binding protein-like I"/>
    <property type="match status" value="1"/>
</dbReference>
<evidence type="ECO:0000256" key="21">
    <source>
        <dbReference type="SAM" id="MobiDB-lite"/>
    </source>
</evidence>
<feature type="domain" description="Protein kinase" evidence="23">
    <location>
        <begin position="911"/>
        <end position="1186"/>
    </location>
</feature>
<evidence type="ECO:0000256" key="19">
    <source>
        <dbReference type="ARBA" id="ARBA00056965"/>
    </source>
</evidence>
<feature type="binding site" evidence="20">
    <location>
        <position position="944"/>
    </location>
    <ligand>
        <name>ATP</name>
        <dbReference type="ChEBI" id="CHEBI:30616"/>
    </ligand>
</feature>
<keyword evidence="11 22" id="KW-1133">Transmembrane helix</keyword>
<dbReference type="FunFam" id="1.10.510.10:FF:001227">
    <property type="entry name" value="Tyrosine-protein kinase receptor"/>
    <property type="match status" value="1"/>
</dbReference>
<dbReference type="Gene3D" id="1.10.510.10">
    <property type="entry name" value="Transferase(Phosphotransferase) domain 1"/>
    <property type="match status" value="1"/>
</dbReference>
<evidence type="ECO:0000256" key="5">
    <source>
        <dbReference type="ARBA" id="ARBA00022692"/>
    </source>
</evidence>
<evidence type="ECO:0000256" key="22">
    <source>
        <dbReference type="SAM" id="Phobius"/>
    </source>
</evidence>
<evidence type="ECO:0000256" key="3">
    <source>
        <dbReference type="ARBA" id="ARBA00022553"/>
    </source>
</evidence>
<keyword evidence="15" id="KW-0675">Receptor</keyword>
<dbReference type="GO" id="GO:0007169">
    <property type="term" value="P:cell surface receptor protein tyrosine kinase signaling pathway"/>
    <property type="evidence" value="ECO:0007669"/>
    <property type="project" value="TreeGrafter"/>
</dbReference>
<dbReference type="InterPro" id="IPR028082">
    <property type="entry name" value="Peripla_BP_I"/>
</dbReference>
<evidence type="ECO:0000313" key="24">
    <source>
        <dbReference type="EMBL" id="KAJ8726702.1"/>
    </source>
</evidence>
<dbReference type="PROSITE" id="PS00107">
    <property type="entry name" value="PROTEIN_KINASE_ATP"/>
    <property type="match status" value="1"/>
</dbReference>
<dbReference type="GO" id="GO:0005886">
    <property type="term" value="C:plasma membrane"/>
    <property type="evidence" value="ECO:0007669"/>
    <property type="project" value="TreeGrafter"/>
</dbReference>
<protein>
    <recommendedName>
        <fullName evidence="2">receptor protein-tyrosine kinase</fullName>
        <ecNumber evidence="2">2.7.10.1</ecNumber>
    </recommendedName>
</protein>
<accession>A0AAD8DWS3</accession>
<proteinExistence type="predicted"/>
<dbReference type="InterPro" id="IPR011009">
    <property type="entry name" value="Kinase-like_dom_sf"/>
</dbReference>
<comment type="caution">
    <text evidence="24">The sequence shown here is derived from an EMBL/GenBank/DDBJ whole genome shotgun (WGS) entry which is preliminary data.</text>
</comment>
<dbReference type="InterPro" id="IPR017441">
    <property type="entry name" value="Protein_kinase_ATP_BS"/>
</dbReference>
<evidence type="ECO:0000256" key="4">
    <source>
        <dbReference type="ARBA" id="ARBA00022679"/>
    </source>
</evidence>
<reference evidence="24" key="1">
    <citation type="submission" date="2023-03" db="EMBL/GenBank/DDBJ databases">
        <title>Chromosome-level genomes of two armyworms, Mythimna separata and Mythimna loreyi, provide insights into the biosynthesis and reception of sex pheromones.</title>
        <authorList>
            <person name="Zhao H."/>
        </authorList>
    </citation>
    <scope>NUCLEOTIDE SEQUENCE</scope>
    <source>
        <strain evidence="24">BeijingLab</strain>
        <tissue evidence="24">Pupa</tissue>
    </source>
</reference>
<dbReference type="InterPro" id="IPR001828">
    <property type="entry name" value="ANF_lig-bd_rcpt"/>
</dbReference>
<dbReference type="PRINTS" id="PR00109">
    <property type="entry name" value="TYRKINASE"/>
</dbReference>
<evidence type="ECO:0000256" key="16">
    <source>
        <dbReference type="ARBA" id="ARBA00023180"/>
    </source>
</evidence>
<keyword evidence="25" id="KW-1185">Reference proteome</keyword>
<evidence type="ECO:0000256" key="11">
    <source>
        <dbReference type="ARBA" id="ARBA00022989"/>
    </source>
</evidence>
<keyword evidence="4" id="KW-0808">Transferase</keyword>
<comment type="function">
    <text evidence="19">Receptor for basic fibroblast growth factor.</text>
</comment>